<dbReference type="PRINTS" id="PR01100">
    <property type="entry name" value="SHIKIMTKNASE"/>
</dbReference>
<dbReference type="GO" id="GO:0008652">
    <property type="term" value="P:amino acid biosynthetic process"/>
    <property type="evidence" value="ECO:0007669"/>
    <property type="project" value="UniProtKB-KW"/>
</dbReference>
<dbReference type="GO" id="GO:0009073">
    <property type="term" value="P:aromatic amino acid family biosynthetic process"/>
    <property type="evidence" value="ECO:0007669"/>
    <property type="project" value="UniProtKB-KW"/>
</dbReference>
<dbReference type="InterPro" id="IPR000623">
    <property type="entry name" value="Shikimate_kinase/TSH1"/>
</dbReference>
<dbReference type="Pfam" id="PF01202">
    <property type="entry name" value="SKI"/>
    <property type="match status" value="1"/>
</dbReference>
<dbReference type="EMBL" id="QZJZ01000015">
    <property type="protein sequence ID" value="RJP61191.1"/>
    <property type="molecule type" value="Genomic_DNA"/>
</dbReference>
<dbReference type="CDD" id="cd00464">
    <property type="entry name" value="SK"/>
    <property type="match status" value="1"/>
</dbReference>
<dbReference type="InterPro" id="IPR027417">
    <property type="entry name" value="P-loop_NTPase"/>
</dbReference>
<dbReference type="Proteomes" id="UP000266426">
    <property type="component" value="Unassembled WGS sequence"/>
</dbReference>
<dbReference type="InterPro" id="IPR031322">
    <property type="entry name" value="Shikimate/glucono_kinase"/>
</dbReference>
<dbReference type="PANTHER" id="PTHR21087:SF16">
    <property type="entry name" value="SHIKIMATE KINASE 1, CHLOROPLASTIC"/>
    <property type="match status" value="1"/>
</dbReference>
<comment type="cofactor">
    <cofactor evidence="7">
        <name>Mg(2+)</name>
        <dbReference type="ChEBI" id="CHEBI:18420"/>
    </cofactor>
    <text evidence="7">Binds 1 Mg(2+) ion per subunit.</text>
</comment>
<feature type="binding site" evidence="7">
    <location>
        <begin position="11"/>
        <end position="16"/>
    </location>
    <ligand>
        <name>ATP</name>
        <dbReference type="ChEBI" id="CHEBI:30616"/>
    </ligand>
</feature>
<keyword evidence="1 7" id="KW-0028">Amino-acid biosynthesis</keyword>
<dbReference type="EC" id="2.7.1.71" evidence="7"/>
<evidence type="ECO:0000313" key="9">
    <source>
        <dbReference type="Proteomes" id="UP000266426"/>
    </source>
</evidence>
<dbReference type="GO" id="GO:0000287">
    <property type="term" value="F:magnesium ion binding"/>
    <property type="evidence" value="ECO:0007669"/>
    <property type="project" value="UniProtKB-UniRule"/>
</dbReference>
<keyword evidence="4 7" id="KW-0418">Kinase</keyword>
<comment type="caution">
    <text evidence="8">The sequence shown here is derived from an EMBL/GenBank/DDBJ whole genome shotgun (WGS) entry which is preliminary data.</text>
</comment>
<feature type="binding site" evidence="7">
    <location>
        <position position="33"/>
    </location>
    <ligand>
        <name>substrate</name>
    </ligand>
</feature>
<reference evidence="8 9" key="1">
    <citation type="journal article" date="2017" name="ISME J.">
        <title>Energy and carbon metabolisms in a deep terrestrial subsurface fluid microbial community.</title>
        <authorList>
            <person name="Momper L."/>
            <person name="Jungbluth S.P."/>
            <person name="Lee M.D."/>
            <person name="Amend J.P."/>
        </authorList>
    </citation>
    <scope>NUCLEOTIDE SEQUENCE [LARGE SCALE GENOMIC DNA]</scope>
    <source>
        <strain evidence="8">SURF_26</strain>
    </source>
</reference>
<dbReference type="GO" id="GO:0005829">
    <property type="term" value="C:cytosol"/>
    <property type="evidence" value="ECO:0007669"/>
    <property type="project" value="TreeGrafter"/>
</dbReference>
<evidence type="ECO:0000256" key="1">
    <source>
        <dbReference type="ARBA" id="ARBA00022605"/>
    </source>
</evidence>
<dbReference type="GO" id="GO:0009423">
    <property type="term" value="P:chorismate biosynthetic process"/>
    <property type="evidence" value="ECO:0007669"/>
    <property type="project" value="UniProtKB-UniRule"/>
</dbReference>
<sequence>MKNLVLFGFMGTGKTLISKKLSKLLPLSAVDMDALIEDKEKTSISSIFADKGEPYFRELERVMAQELSKKSGLLISTGGGVVLNPENIQNLSKTGVCVCLTASPETIYERVRRHSHRPLLNTEDPLATIKTMLSARQSRYDAVPYHVATDAKSPELICEEIIALYNKHAG</sequence>
<accession>A0A3A4REG6</accession>
<dbReference type="HAMAP" id="MF_00109">
    <property type="entry name" value="Shikimate_kinase"/>
    <property type="match status" value="1"/>
</dbReference>
<organism evidence="8 9">
    <name type="scientific">Candidatus Auribacter fodinae</name>
    <dbReference type="NCBI Taxonomy" id="2093366"/>
    <lineage>
        <taxon>Bacteria</taxon>
        <taxon>Pseudomonadati</taxon>
        <taxon>Candidatus Auribacterota</taxon>
        <taxon>Candidatus Auribacteria</taxon>
        <taxon>Candidatus Auribacterales</taxon>
        <taxon>Candidatus Auribacteraceae</taxon>
        <taxon>Candidatus Auribacter</taxon>
    </lineage>
</organism>
<keyword evidence="6 7" id="KW-0057">Aromatic amino acid biosynthesis</keyword>
<dbReference type="GO" id="GO:0005524">
    <property type="term" value="F:ATP binding"/>
    <property type="evidence" value="ECO:0007669"/>
    <property type="project" value="UniProtKB-UniRule"/>
</dbReference>
<comment type="similarity">
    <text evidence="7">Belongs to the shikimate kinase family.</text>
</comment>
<comment type="pathway">
    <text evidence="7">Metabolic intermediate biosynthesis; chorismate biosynthesis; chorismate from D-erythrose 4-phosphate and phosphoenolpyruvate: step 5/7.</text>
</comment>
<feature type="binding site" evidence="7">
    <location>
        <position position="15"/>
    </location>
    <ligand>
        <name>Mg(2+)</name>
        <dbReference type="ChEBI" id="CHEBI:18420"/>
    </ligand>
</feature>
<name>A0A3A4REG6_9BACT</name>
<comment type="function">
    <text evidence="7">Catalyzes the specific phosphorylation of the 3-hydroxyl group of shikimic acid using ATP as a cosubstrate.</text>
</comment>
<dbReference type="GO" id="GO:0004765">
    <property type="term" value="F:shikimate kinase activity"/>
    <property type="evidence" value="ECO:0007669"/>
    <property type="project" value="UniProtKB-UniRule"/>
</dbReference>
<dbReference type="PANTHER" id="PTHR21087">
    <property type="entry name" value="SHIKIMATE KINASE"/>
    <property type="match status" value="1"/>
</dbReference>
<evidence type="ECO:0000256" key="5">
    <source>
        <dbReference type="ARBA" id="ARBA00022840"/>
    </source>
</evidence>
<dbReference type="UniPathway" id="UPA00053">
    <property type="reaction ID" value="UER00088"/>
</dbReference>
<evidence type="ECO:0000256" key="4">
    <source>
        <dbReference type="ARBA" id="ARBA00022777"/>
    </source>
</evidence>
<keyword evidence="7" id="KW-0963">Cytoplasm</keyword>
<keyword evidence="3 7" id="KW-0547">Nucleotide-binding</keyword>
<feature type="binding site" evidence="7">
    <location>
        <position position="57"/>
    </location>
    <ligand>
        <name>substrate</name>
    </ligand>
</feature>
<keyword evidence="7" id="KW-0479">Metal-binding</keyword>
<feature type="binding site" evidence="7">
    <location>
        <position position="117"/>
    </location>
    <ligand>
        <name>ATP</name>
        <dbReference type="ChEBI" id="CHEBI:30616"/>
    </ligand>
</feature>
<evidence type="ECO:0000256" key="7">
    <source>
        <dbReference type="HAMAP-Rule" id="MF_00109"/>
    </source>
</evidence>
<dbReference type="SUPFAM" id="SSF52540">
    <property type="entry name" value="P-loop containing nucleoside triphosphate hydrolases"/>
    <property type="match status" value="1"/>
</dbReference>
<feature type="binding site" evidence="7">
    <location>
        <position position="79"/>
    </location>
    <ligand>
        <name>substrate</name>
    </ligand>
</feature>
<evidence type="ECO:0000256" key="6">
    <source>
        <dbReference type="ARBA" id="ARBA00023141"/>
    </source>
</evidence>
<keyword evidence="7" id="KW-0460">Magnesium</keyword>
<comment type="catalytic activity">
    <reaction evidence="7">
        <text>shikimate + ATP = 3-phosphoshikimate + ADP + H(+)</text>
        <dbReference type="Rhea" id="RHEA:13121"/>
        <dbReference type="ChEBI" id="CHEBI:15378"/>
        <dbReference type="ChEBI" id="CHEBI:30616"/>
        <dbReference type="ChEBI" id="CHEBI:36208"/>
        <dbReference type="ChEBI" id="CHEBI:145989"/>
        <dbReference type="ChEBI" id="CHEBI:456216"/>
        <dbReference type="EC" id="2.7.1.71"/>
    </reaction>
</comment>
<proteinExistence type="inferred from homology"/>
<evidence type="ECO:0000313" key="8">
    <source>
        <dbReference type="EMBL" id="RJP61191.1"/>
    </source>
</evidence>
<keyword evidence="2 7" id="KW-0808">Transferase</keyword>
<dbReference type="AlphaFoldDB" id="A0A3A4REG6"/>
<protein>
    <recommendedName>
        <fullName evidence="7">Shikimate kinase</fullName>
        <shortName evidence="7">SK</shortName>
        <ecNumber evidence="7">2.7.1.71</ecNumber>
    </recommendedName>
</protein>
<comment type="subunit">
    <text evidence="7">Monomer.</text>
</comment>
<gene>
    <name evidence="7" type="primary">aroK</name>
    <name evidence="8" type="ORF">C4541_02325</name>
</gene>
<keyword evidence="5 7" id="KW-0067">ATP-binding</keyword>
<comment type="subcellular location">
    <subcellularLocation>
        <location evidence="7">Cytoplasm</location>
    </subcellularLocation>
</comment>
<evidence type="ECO:0000256" key="3">
    <source>
        <dbReference type="ARBA" id="ARBA00022741"/>
    </source>
</evidence>
<feature type="binding site" evidence="7">
    <location>
        <position position="136"/>
    </location>
    <ligand>
        <name>substrate</name>
    </ligand>
</feature>
<evidence type="ECO:0000256" key="2">
    <source>
        <dbReference type="ARBA" id="ARBA00022679"/>
    </source>
</evidence>
<dbReference type="Gene3D" id="3.40.50.300">
    <property type="entry name" value="P-loop containing nucleotide triphosphate hydrolases"/>
    <property type="match status" value="1"/>
</dbReference>
<comment type="caution">
    <text evidence="7">Lacks conserved residue(s) required for the propagation of feature annotation.</text>
</comment>